<dbReference type="Proteomes" id="UP000632766">
    <property type="component" value="Unassembled WGS sequence"/>
</dbReference>
<evidence type="ECO:0000256" key="3">
    <source>
        <dbReference type="ARBA" id="ARBA00022777"/>
    </source>
</evidence>
<dbReference type="PANTHER" id="PTHR43642">
    <property type="entry name" value="HYBRID SIGNAL TRANSDUCTION HISTIDINE KINASE G"/>
    <property type="match status" value="1"/>
</dbReference>
<dbReference type="GO" id="GO:0005524">
    <property type="term" value="F:ATP binding"/>
    <property type="evidence" value="ECO:0007669"/>
    <property type="project" value="InterPro"/>
</dbReference>
<dbReference type="RefSeq" id="WP_198128906.1">
    <property type="nucleotide sequence ID" value="NZ_JAECZC010000111.1"/>
</dbReference>
<feature type="domain" description="Histidine kinase" evidence="6">
    <location>
        <begin position="1534"/>
        <end position="1791"/>
    </location>
</feature>
<organism evidence="7 8">
    <name type="scientific">Amazonocrinis nigriterrae CENA67</name>
    <dbReference type="NCBI Taxonomy" id="2794033"/>
    <lineage>
        <taxon>Bacteria</taxon>
        <taxon>Bacillati</taxon>
        <taxon>Cyanobacteriota</taxon>
        <taxon>Cyanophyceae</taxon>
        <taxon>Nostocales</taxon>
        <taxon>Nostocaceae</taxon>
        <taxon>Amazonocrinis</taxon>
        <taxon>Amazonocrinis nigriterrae</taxon>
    </lineage>
</organism>
<dbReference type="Gene3D" id="1.10.287.130">
    <property type="match status" value="1"/>
</dbReference>
<dbReference type="InterPro" id="IPR003594">
    <property type="entry name" value="HATPase_dom"/>
</dbReference>
<dbReference type="SUPFAM" id="SSF52540">
    <property type="entry name" value="P-loop containing nucleoside triphosphate hydrolases"/>
    <property type="match status" value="1"/>
</dbReference>
<dbReference type="CDD" id="cd14014">
    <property type="entry name" value="STKc_PknB_like"/>
    <property type="match status" value="1"/>
</dbReference>
<dbReference type="SUPFAM" id="SSF55781">
    <property type="entry name" value="GAF domain-like"/>
    <property type="match status" value="1"/>
</dbReference>
<name>A0A8J7LCV3_9NOST</name>
<dbReference type="Gene3D" id="3.40.50.300">
    <property type="entry name" value="P-loop containing nucleotide triphosphate hydrolases"/>
    <property type="match status" value="1"/>
</dbReference>
<evidence type="ECO:0000256" key="4">
    <source>
        <dbReference type="ARBA" id="ARBA00023012"/>
    </source>
</evidence>
<gene>
    <name evidence="7" type="ORF">I8748_34435</name>
</gene>
<evidence type="ECO:0000256" key="1">
    <source>
        <dbReference type="ARBA" id="ARBA00000085"/>
    </source>
</evidence>
<protein>
    <recommendedName>
        <fullName evidence="2">histidine kinase</fullName>
        <ecNumber evidence="2">2.7.13.3</ecNumber>
    </recommendedName>
</protein>
<feature type="domain" description="Protein kinase" evidence="5">
    <location>
        <begin position="11"/>
        <end position="272"/>
    </location>
</feature>
<dbReference type="SUPFAM" id="SSF56112">
    <property type="entry name" value="Protein kinase-like (PK-like)"/>
    <property type="match status" value="1"/>
</dbReference>
<dbReference type="InterPro" id="IPR005467">
    <property type="entry name" value="His_kinase_dom"/>
</dbReference>
<proteinExistence type="predicted"/>
<accession>A0A8J7LCV3</accession>
<dbReference type="InterPro" id="IPR029016">
    <property type="entry name" value="GAF-like_dom_sf"/>
</dbReference>
<dbReference type="Gene3D" id="3.30.565.10">
    <property type="entry name" value="Histidine kinase-like ATPase, C-terminal domain"/>
    <property type="match status" value="1"/>
</dbReference>
<dbReference type="SMART" id="SM00065">
    <property type="entry name" value="GAF"/>
    <property type="match status" value="1"/>
</dbReference>
<reference evidence="7 8" key="1">
    <citation type="journal article" date="2021" name="Int. J. Syst. Evol. Microbiol.">
        <title>Amazonocrinis nigriterrae gen. nov., sp. nov., Atlanticothrix silvestris gen. nov., sp. nov. and Dendronalium phyllosphericum gen. nov., sp. nov., nostocacean cyanobacteria from Brazilian environments.</title>
        <authorList>
            <person name="Alvarenga D.O."/>
            <person name="Andreote A.P.D."/>
            <person name="Branco L.H.Z."/>
            <person name="Delbaje E."/>
            <person name="Cruz R.B."/>
            <person name="Varani A.M."/>
            <person name="Fiore M.F."/>
        </authorList>
    </citation>
    <scope>NUCLEOTIDE SEQUENCE [LARGE SCALE GENOMIC DNA]</scope>
    <source>
        <strain evidence="7 8">CENA67</strain>
    </source>
</reference>
<dbReference type="Pfam" id="PF00069">
    <property type="entry name" value="Pkinase"/>
    <property type="match status" value="1"/>
</dbReference>
<dbReference type="InterPro" id="IPR000719">
    <property type="entry name" value="Prot_kinase_dom"/>
</dbReference>
<dbReference type="InterPro" id="IPR053159">
    <property type="entry name" value="Hybrid_Histidine_Kinase"/>
</dbReference>
<dbReference type="PROSITE" id="PS00108">
    <property type="entry name" value="PROTEIN_KINASE_ST"/>
    <property type="match status" value="1"/>
</dbReference>
<dbReference type="GO" id="GO:0004673">
    <property type="term" value="F:protein histidine kinase activity"/>
    <property type="evidence" value="ECO:0007669"/>
    <property type="project" value="UniProtKB-EC"/>
</dbReference>
<dbReference type="Gene3D" id="3.30.450.40">
    <property type="match status" value="1"/>
</dbReference>
<comment type="caution">
    <text evidence="7">The sequence shown here is derived from an EMBL/GenBank/DDBJ whole genome shotgun (WGS) entry which is preliminary data.</text>
</comment>
<evidence type="ECO:0000259" key="6">
    <source>
        <dbReference type="PROSITE" id="PS50109"/>
    </source>
</evidence>
<dbReference type="GO" id="GO:0000160">
    <property type="term" value="P:phosphorelay signal transduction system"/>
    <property type="evidence" value="ECO:0007669"/>
    <property type="project" value="UniProtKB-KW"/>
</dbReference>
<comment type="catalytic activity">
    <reaction evidence="1">
        <text>ATP + protein L-histidine = ADP + protein N-phospho-L-histidine.</text>
        <dbReference type="EC" id="2.7.13.3"/>
    </reaction>
</comment>
<evidence type="ECO:0000259" key="5">
    <source>
        <dbReference type="PROSITE" id="PS50011"/>
    </source>
</evidence>
<sequence length="1806" mass="204167">MILSSSSLPGYQLSELLYESSRTLVYRGKRKIDDLPVAIKLLKGFYPTFTELIRFRNQYTIAKNFKISGIIEIYCLESYHNSYVLVMEYFGGISLAEYIYTHKLELKEFFSIALQLTEILENLYLAKVIHKDIKPANILINPDTKKIKLIDFSIASLLPKETQNIQNPGVLEGTLAYLAPEQTGRMNRGIDYRVDFYALGATFFELLTGQLPFISNDPMELVHYHIAKEPPLVCALNLDIPLVLAQIIKKLLAKNAEDRYQSASGLKYDLEICLNQLQNLGKIKEFKIGQRDLCEQFLIPEKLYGRENEVQQLISAFERISYGYSELILVAGFSGIGKTAVVNEVHKPIVKQRGYFIKGKFDQFNRNVPFSAFVQAFRDLMMQLLTESDQQLQHWKSKILKAVAESGQVLIEVIPELEQIIGQQPPLAELSGTAAQNRFNLIFQKFIQVFTTKEHPLVIFLDDLQWADSGSLQLVQLLMNESNQSYLLLIGAYRHNEVSPVHPLILTLDKISKLTGRVNSINLLPLSLFFLNQLVADTLCCAEHIAQNLSQLVYQKTKGNPFFTTQLLKRLHQDGLIEFNFQERCWQCDITQVNQQTLTDDIVKFMVSQLTMLPQATQNVLQLAACIGNQFDLATLAIISKRSQIETAADLWKALQSGLILPLNENYKFYVGQEHQALTSKTSEIVVYKFLHDRVQQAAYSLIPEQERSLVHYQIGKLLLQQLSPKAIEEKIFAVVNQLNYGIELITDQTEHDALAELNLCACRKAKTSTAYRAAYEYATVGLNLMESKAWQQQYQMSLTFHELATAVAALCGEFEQMNQWIDIVIHHAKMPLDQVGVYIIKIQALTSQNQLLEAISSGQAILQELGVQFPEHLTLEYIQQAVKEINSLLGERPIEDLFYLKPMVDAEKLAMIQIAASIMTACYVSGSPVFPLLNTLQVNLSLQYGNSLTSAYSYACYGVFLNIFLQNVTAATQFGRLAYRLALEAEAKNIRPETFIPIALFLHHRQSHLRETLPISQQGYQAGLETGKLKDAAQNANIFCLNSYWCGQLLVELESQIFAYRQQLLKLNQLTAANYCSIYWETTLFLLGNPDKIEISFENPLNEEKLVSQALLSNDLWRIFIFSVHQAMLRFLLGDIDGASIDALRARKYIAAGKGTIAEAGLNFYDSLIILATVPNSQAELETQLQRVQENQARLQYWAEYAPMNYLHKWQLVEAERHRILDQKIEAIDLYDRSISLAQENGYIQEQAIANEVAAKFYLDWGKEKIAQAYMQEAYYCYARWGAKAKTDDLEKLYPHLLQPILQQQKLNNIEAINSLTHTSNQNYTLNSSTNSTIISDALDFASVLKAAQIISSNIQLDELITSFTKIILENAVAKKCVLILPHQGEWQVRAITSINSQDNLTTEILDSLPLDACQEVPIKLIQYVKRTLGTVVLDNCQTEINGVIDDYLLQHQPQSALCTPILNQGNLVGILYLENSLIQSVFTPERLVIINLLCSQVSISLENTRLYQQAQQTQLQLVQNEKMSALGNLVAGVAHEMNNPLGFIFSSLKQAQPNFSDLIAHLEYYRQRFPNPGDDIIKHGEEIEIDYLVEDLPQMLSSMEVACEHLRNISTSLRIFSRADLEYKVACNIHEGIDSTILILKHRLKANQHRPAIEIITNYGNLPLVECFLGQLNQVFMNLLANAIDALEESNDQRSYQEIKSNPNRIQIATYLEANYAKISIADNAKGMTKEVKQKIFDHSFTTKGVGKGTGLGLAIARQIIVEKHNGTIQVNSNLGEGTEFIITLPVKAKFSPTAITKASPLAS</sequence>
<dbReference type="InterPro" id="IPR041664">
    <property type="entry name" value="AAA_16"/>
</dbReference>
<dbReference type="PROSITE" id="PS50011">
    <property type="entry name" value="PROTEIN_KINASE_DOM"/>
    <property type="match status" value="1"/>
</dbReference>
<keyword evidence="3" id="KW-0808">Transferase</keyword>
<evidence type="ECO:0000256" key="2">
    <source>
        <dbReference type="ARBA" id="ARBA00012438"/>
    </source>
</evidence>
<dbReference type="SMART" id="SM00387">
    <property type="entry name" value="HATPase_c"/>
    <property type="match status" value="1"/>
</dbReference>
<dbReference type="InterPro" id="IPR004358">
    <property type="entry name" value="Sig_transdc_His_kin-like_C"/>
</dbReference>
<dbReference type="InterPro" id="IPR036890">
    <property type="entry name" value="HATPase_C_sf"/>
</dbReference>
<dbReference type="SMART" id="SM00220">
    <property type="entry name" value="S_TKc"/>
    <property type="match status" value="1"/>
</dbReference>
<dbReference type="PRINTS" id="PR00344">
    <property type="entry name" value="BCTRLSENSOR"/>
</dbReference>
<evidence type="ECO:0000313" key="7">
    <source>
        <dbReference type="EMBL" id="MBH8567190.1"/>
    </source>
</evidence>
<dbReference type="InterPro" id="IPR003018">
    <property type="entry name" value="GAF"/>
</dbReference>
<dbReference type="InterPro" id="IPR011009">
    <property type="entry name" value="Kinase-like_dom_sf"/>
</dbReference>
<dbReference type="PANTHER" id="PTHR43642:SF1">
    <property type="entry name" value="HYBRID SIGNAL TRANSDUCTION HISTIDINE KINASE G"/>
    <property type="match status" value="1"/>
</dbReference>
<keyword evidence="3" id="KW-0418">Kinase</keyword>
<dbReference type="EMBL" id="JAECZC010000111">
    <property type="protein sequence ID" value="MBH8567190.1"/>
    <property type="molecule type" value="Genomic_DNA"/>
</dbReference>
<evidence type="ECO:0000313" key="8">
    <source>
        <dbReference type="Proteomes" id="UP000632766"/>
    </source>
</evidence>
<dbReference type="Gene3D" id="1.10.510.10">
    <property type="entry name" value="Transferase(Phosphotransferase) domain 1"/>
    <property type="match status" value="1"/>
</dbReference>
<dbReference type="SUPFAM" id="SSF55874">
    <property type="entry name" value="ATPase domain of HSP90 chaperone/DNA topoisomerase II/histidine kinase"/>
    <property type="match status" value="1"/>
</dbReference>
<dbReference type="EC" id="2.7.13.3" evidence="2"/>
<keyword evidence="4" id="KW-0902">Two-component regulatory system</keyword>
<keyword evidence="8" id="KW-1185">Reference proteome</keyword>
<dbReference type="Pfam" id="PF02518">
    <property type="entry name" value="HATPase_c"/>
    <property type="match status" value="1"/>
</dbReference>
<dbReference type="InterPro" id="IPR027417">
    <property type="entry name" value="P-loop_NTPase"/>
</dbReference>
<dbReference type="PROSITE" id="PS50109">
    <property type="entry name" value="HIS_KIN"/>
    <property type="match status" value="1"/>
</dbReference>
<dbReference type="InterPro" id="IPR008271">
    <property type="entry name" value="Ser/Thr_kinase_AS"/>
</dbReference>
<dbReference type="Pfam" id="PF01590">
    <property type="entry name" value="GAF"/>
    <property type="match status" value="1"/>
</dbReference>
<dbReference type="Pfam" id="PF13191">
    <property type="entry name" value="AAA_16"/>
    <property type="match status" value="1"/>
</dbReference>